<name>A0ABX2AR46_9BACT</name>
<accession>A0ABX2AR46</accession>
<dbReference type="EMBL" id="JABKKE010000002">
    <property type="protein sequence ID" value="NPE13134.1"/>
    <property type="molecule type" value="Genomic_DNA"/>
</dbReference>
<dbReference type="GeneID" id="82156548"/>
<evidence type="ECO:0000313" key="1">
    <source>
        <dbReference type="EMBL" id="NPE13134.1"/>
    </source>
</evidence>
<gene>
    <name evidence="1" type="ORF">HPS55_02100</name>
</gene>
<keyword evidence="2" id="KW-1185">Reference proteome</keyword>
<protein>
    <submittedName>
        <fullName evidence="1">Uncharacterized protein</fullName>
    </submittedName>
</protein>
<reference evidence="1 2" key="1">
    <citation type="submission" date="2020-05" db="EMBL/GenBank/DDBJ databases">
        <title>Distinct polysaccharide utilization as determinants for interspecies competition between intestinal Prevotella spp.</title>
        <authorList>
            <person name="Galvez E.J.C."/>
            <person name="Iljazovic A."/>
            <person name="Strowig T."/>
        </authorList>
    </citation>
    <scope>NUCLEOTIDE SEQUENCE [LARGE SCALE GENOMIC DNA]</scope>
    <source>
        <strain evidence="1 2">PROD</strain>
    </source>
</reference>
<comment type="caution">
    <text evidence="1">The sequence shown here is derived from an EMBL/GenBank/DDBJ whole genome shotgun (WGS) entry which is preliminary data.</text>
</comment>
<organism evidence="1 2">
    <name type="scientific">Xylanibacter rodentium</name>
    <dbReference type="NCBI Taxonomy" id="2736289"/>
    <lineage>
        <taxon>Bacteria</taxon>
        <taxon>Pseudomonadati</taxon>
        <taxon>Bacteroidota</taxon>
        <taxon>Bacteroidia</taxon>
        <taxon>Bacteroidales</taxon>
        <taxon>Prevotellaceae</taxon>
        <taxon>Xylanibacter</taxon>
    </lineage>
</organism>
<proteinExistence type="predicted"/>
<dbReference type="RefSeq" id="WP_172176714.1">
    <property type="nucleotide sequence ID" value="NZ_CASGIA010000001.1"/>
</dbReference>
<evidence type="ECO:0000313" key="2">
    <source>
        <dbReference type="Proteomes" id="UP001193734"/>
    </source>
</evidence>
<dbReference type="Proteomes" id="UP001193734">
    <property type="component" value="Unassembled WGS sequence"/>
</dbReference>
<sequence length="186" mass="21141">MKGYLTIITLVVIIVTANIDILCPRDRGRDFGDVLEEQMNLCSVVYYTDSNFGFKVPYPALFIPDKSIPDSVIGCSRFSYDNVINMAIDCYVCRNEGYSDADGGISWLAEKMRAEVIEDKGDVFLHGPLTEDGGRVDGYSHFTKCVAKDKLWVIYSLTYPDMYADRLLRLFSMVRTWQPWEKGTTP</sequence>